<dbReference type="PROSITE" id="PS50969">
    <property type="entry name" value="FCP1"/>
    <property type="match status" value="1"/>
</dbReference>
<dbReference type="FunFam" id="3.40.50.1000:FF:000171">
    <property type="entry name" value="Nuclear lim interactor-interacting factor,putative"/>
    <property type="match status" value="1"/>
</dbReference>
<dbReference type="Pfam" id="PF03031">
    <property type="entry name" value="NIF"/>
    <property type="match status" value="1"/>
</dbReference>
<comment type="subcellular location">
    <subcellularLocation>
        <location evidence="1">Mitochondrion inner membrane</location>
        <topology evidence="1">Single-pass membrane protein</topology>
    </subcellularLocation>
</comment>
<proteinExistence type="inferred from homology"/>
<feature type="region of interest" description="Disordered" evidence="2">
    <location>
        <begin position="1"/>
        <end position="35"/>
    </location>
</feature>
<dbReference type="EMBL" id="LJSK01000122">
    <property type="protein sequence ID" value="KPI86624.1"/>
    <property type="molecule type" value="Genomic_DNA"/>
</dbReference>
<comment type="subunit">
    <text evidence="1">Component of the TIM23 complex.</text>
</comment>
<keyword evidence="1" id="KW-0811">Translocation</keyword>
<dbReference type="GO" id="GO:0015031">
    <property type="term" value="P:protein transport"/>
    <property type="evidence" value="ECO:0007669"/>
    <property type="project" value="UniProtKB-KW"/>
</dbReference>
<dbReference type="SMART" id="SM00577">
    <property type="entry name" value="CPDc"/>
    <property type="match status" value="1"/>
</dbReference>
<dbReference type="GO" id="GO:0005744">
    <property type="term" value="C:TIM23 mitochondrial import inner membrane translocase complex"/>
    <property type="evidence" value="ECO:0007669"/>
    <property type="project" value="UniProtKB-UniRule"/>
</dbReference>
<name>A0A0N1IKD3_LEPSE</name>
<dbReference type="InterPro" id="IPR023214">
    <property type="entry name" value="HAD_sf"/>
</dbReference>
<evidence type="ECO:0000256" key="2">
    <source>
        <dbReference type="SAM" id="MobiDB-lite"/>
    </source>
</evidence>
<feature type="compositionally biased region" description="Basic and acidic residues" evidence="2">
    <location>
        <begin position="26"/>
        <end position="35"/>
    </location>
</feature>
<evidence type="ECO:0000256" key="1">
    <source>
        <dbReference type="RuleBase" id="RU365079"/>
    </source>
</evidence>
<protein>
    <recommendedName>
        <fullName evidence="1">Mitochondrial import inner membrane translocase subunit TIM50</fullName>
    </recommendedName>
</protein>
<evidence type="ECO:0000313" key="4">
    <source>
        <dbReference type="EMBL" id="KPI86624.1"/>
    </source>
</evidence>
<reference evidence="4 5" key="1">
    <citation type="journal article" date="2015" name="PLoS Pathog.">
        <title>Leptomonas seymouri: Adaptations to the Dixenous Life Cycle Analyzed by Genome Sequencing, Transcriptome Profiling and Co-infection with Leishmania donovani.</title>
        <authorList>
            <person name="Kraeva N."/>
            <person name="Butenko A."/>
            <person name="Hlavacova J."/>
            <person name="Kostygov A."/>
            <person name="Myskova J."/>
            <person name="Grybchuk D."/>
            <person name="Lestinova T."/>
            <person name="Votypka J."/>
            <person name="Volf P."/>
            <person name="Opperdoes F."/>
            <person name="Flegontov P."/>
            <person name="Lukes J."/>
            <person name="Yurchenko V."/>
        </authorList>
    </citation>
    <scope>NUCLEOTIDE SEQUENCE [LARGE SCALE GENOMIC DNA]</scope>
    <source>
        <strain evidence="4 5">ATCC 30220</strain>
    </source>
</reference>
<keyword evidence="1" id="KW-0496">Mitochondrion</keyword>
<organism evidence="4 5">
    <name type="scientific">Leptomonas seymouri</name>
    <dbReference type="NCBI Taxonomy" id="5684"/>
    <lineage>
        <taxon>Eukaryota</taxon>
        <taxon>Discoba</taxon>
        <taxon>Euglenozoa</taxon>
        <taxon>Kinetoplastea</taxon>
        <taxon>Metakinetoplastina</taxon>
        <taxon>Trypanosomatida</taxon>
        <taxon>Trypanosomatidae</taxon>
        <taxon>Leishmaniinae</taxon>
        <taxon>Leptomonas</taxon>
    </lineage>
</organism>
<evidence type="ECO:0000313" key="5">
    <source>
        <dbReference type="Proteomes" id="UP000038009"/>
    </source>
</evidence>
<dbReference type="SUPFAM" id="SSF56784">
    <property type="entry name" value="HAD-like"/>
    <property type="match status" value="1"/>
</dbReference>
<comment type="function">
    <text evidence="1">Essential component of the TIM23 complex, a complex that mediates the translocation of transit peptide-containing proteins across the mitochondrial inner membrane.</text>
</comment>
<dbReference type="InterPro" id="IPR036412">
    <property type="entry name" value="HAD-like_sf"/>
</dbReference>
<keyword evidence="5" id="KW-1185">Reference proteome</keyword>
<keyword evidence="1" id="KW-0813">Transport</keyword>
<dbReference type="OMA" id="IYRHSKW"/>
<dbReference type="AlphaFoldDB" id="A0A0N1IKD3"/>
<dbReference type="InterPro" id="IPR050365">
    <property type="entry name" value="TIM50"/>
</dbReference>
<dbReference type="VEuPathDB" id="TriTrypDB:Lsey_0122_0120"/>
<gene>
    <name evidence="4" type="ORF">ABL78_4302</name>
</gene>
<dbReference type="OrthoDB" id="277011at2759"/>
<dbReference type="PANTHER" id="PTHR12210">
    <property type="entry name" value="DULLARD PROTEIN PHOSPHATASE"/>
    <property type="match status" value="1"/>
</dbReference>
<sequence length="244" mass="27405">MNKQRIRGESFKQEYQAAGRHRANRKRDPSMNKTDPHLVIAPQADAYQGKLVLVLDLDETLVFARSGPLYARPGIPEFFQMCKDEGIEVVVWTAGLKAYAQAIVANIDSCNAVSHCIYRHNKWFNGQPGYRKDLNALGRPLDKVLIVENTPDCIRGYQDNGILVADYEGGDGEDNTLYALADLVKLLSKSVLTVPQFVSTCSMLKREPVMTDVGDYINAYTLDVNCYNPEHVRVNRDLAQNQSH</sequence>
<dbReference type="InterPro" id="IPR004274">
    <property type="entry name" value="FCP1_dom"/>
</dbReference>
<comment type="similarity">
    <text evidence="1">Belongs to the TIM50 family.</text>
</comment>
<feature type="domain" description="FCP1 homology" evidence="3">
    <location>
        <begin position="46"/>
        <end position="187"/>
    </location>
</feature>
<feature type="compositionally biased region" description="Basic and acidic residues" evidence="2">
    <location>
        <begin position="1"/>
        <end position="12"/>
    </location>
</feature>
<dbReference type="Proteomes" id="UP000038009">
    <property type="component" value="Unassembled WGS sequence"/>
</dbReference>
<keyword evidence="1" id="KW-0809">Transit peptide</keyword>
<dbReference type="Gene3D" id="3.40.50.1000">
    <property type="entry name" value="HAD superfamily/HAD-like"/>
    <property type="match status" value="1"/>
</dbReference>
<comment type="caution">
    <text evidence="4">The sequence shown here is derived from an EMBL/GenBank/DDBJ whole genome shotgun (WGS) entry which is preliminary data.</text>
</comment>
<accession>A0A0N1IKD3</accession>
<keyword evidence="1" id="KW-0653">Protein transport</keyword>
<evidence type="ECO:0000259" key="3">
    <source>
        <dbReference type="PROSITE" id="PS50969"/>
    </source>
</evidence>